<dbReference type="EMBL" id="JTDW01000014">
    <property type="protein sequence ID" value="KJD33235.1"/>
    <property type="molecule type" value="Genomic_DNA"/>
</dbReference>
<dbReference type="AlphaFoldDB" id="A0A0D7W2A1"/>
<dbReference type="OrthoDB" id="1139253at2"/>
<evidence type="ECO:0000313" key="2">
    <source>
        <dbReference type="Proteomes" id="UP000032578"/>
    </source>
</evidence>
<keyword evidence="2" id="KW-1185">Reference proteome</keyword>
<protein>
    <submittedName>
        <fullName evidence="1">Uncharacterized protein</fullName>
    </submittedName>
</protein>
<organism evidence="1 2">
    <name type="scientific">Neotamlana sedimentorum</name>
    <dbReference type="NCBI Taxonomy" id="1435349"/>
    <lineage>
        <taxon>Bacteria</taxon>
        <taxon>Pseudomonadati</taxon>
        <taxon>Bacteroidota</taxon>
        <taxon>Flavobacteriia</taxon>
        <taxon>Flavobacteriales</taxon>
        <taxon>Flavobacteriaceae</taxon>
        <taxon>Neotamlana</taxon>
    </lineage>
</organism>
<sequence length="102" mass="11498">MEDKVTKTLNAVTKIEQVKVSPFFKDKTMQKLFAEKANAQESVKLTWFSPKFQLATLVVVISVNIWAFSKITLESVYQNNVNEFAETFGFSDSNVAGTILNN</sequence>
<comment type="caution">
    <text evidence="1">The sequence shown here is derived from an EMBL/GenBank/DDBJ whole genome shotgun (WGS) entry which is preliminary data.</text>
</comment>
<proteinExistence type="predicted"/>
<name>A0A0D7W2A1_9FLAO</name>
<dbReference type="PATRIC" id="fig|1435349.4.peg.905"/>
<dbReference type="STRING" id="1435349.PW52_14405"/>
<reference evidence="1 2" key="1">
    <citation type="submission" date="2014-11" db="EMBL/GenBank/DDBJ databases">
        <title>Tamlana sedimentorum sp. nov., isolated from shallow sand sediments of the Sea of Japan.</title>
        <authorList>
            <person name="Romanenko L.A."/>
        </authorList>
    </citation>
    <scope>NUCLEOTIDE SEQUENCE [LARGE SCALE GENOMIC DNA]</scope>
    <source>
        <strain evidence="1 2">JCM 19808</strain>
    </source>
</reference>
<dbReference type="Proteomes" id="UP000032578">
    <property type="component" value="Unassembled WGS sequence"/>
</dbReference>
<dbReference type="RefSeq" id="WP_044633681.1">
    <property type="nucleotide sequence ID" value="NZ_JTDW01000014.1"/>
</dbReference>
<evidence type="ECO:0000313" key="1">
    <source>
        <dbReference type="EMBL" id="KJD33235.1"/>
    </source>
</evidence>
<gene>
    <name evidence="1" type="ORF">PW52_14405</name>
</gene>
<accession>A0A0D7W2A1</accession>